<dbReference type="Proteomes" id="UP000645462">
    <property type="component" value="Unassembled WGS sequence"/>
</dbReference>
<evidence type="ECO:0000256" key="1">
    <source>
        <dbReference type="ARBA" id="ARBA00004613"/>
    </source>
</evidence>
<dbReference type="Pfam" id="PF00353">
    <property type="entry name" value="HemolysinCabind"/>
    <property type="match status" value="31"/>
</dbReference>
<feature type="compositionally biased region" description="Low complexity" evidence="3">
    <location>
        <begin position="967"/>
        <end position="991"/>
    </location>
</feature>
<feature type="domain" description="Hedgehog/Intein (Hint)" evidence="4">
    <location>
        <begin position="2686"/>
        <end position="2824"/>
    </location>
</feature>
<name>A0ABQ1KH04_9RHOB</name>
<evidence type="ECO:0000313" key="5">
    <source>
        <dbReference type="EMBL" id="GGB99963.1"/>
    </source>
</evidence>
<dbReference type="EMBL" id="BMFC01000003">
    <property type="protein sequence ID" value="GGB99963.1"/>
    <property type="molecule type" value="Genomic_DNA"/>
</dbReference>
<dbReference type="InterPro" id="IPR050557">
    <property type="entry name" value="RTX_toxin/Mannuronan_C5-epim"/>
</dbReference>
<proteinExistence type="predicted"/>
<dbReference type="SUPFAM" id="SSF51120">
    <property type="entry name" value="beta-Roll"/>
    <property type="match status" value="16"/>
</dbReference>
<dbReference type="PRINTS" id="PR00313">
    <property type="entry name" value="CABNDNGRPT"/>
</dbReference>
<keyword evidence="6" id="KW-1185">Reference proteome</keyword>
<feature type="region of interest" description="Disordered" evidence="3">
    <location>
        <begin position="2190"/>
        <end position="2222"/>
    </location>
</feature>
<dbReference type="PROSITE" id="PS00330">
    <property type="entry name" value="HEMOLYSIN_CALCIUM"/>
    <property type="match status" value="19"/>
</dbReference>
<dbReference type="InterPro" id="IPR001343">
    <property type="entry name" value="Hemolysn_Ca-bd"/>
</dbReference>
<dbReference type="NCBIfam" id="NF038133">
    <property type="entry name" value="choice_anch_L"/>
    <property type="match status" value="1"/>
</dbReference>
<dbReference type="PANTHER" id="PTHR38340:SF1">
    <property type="entry name" value="S-LAYER PROTEIN"/>
    <property type="match status" value="1"/>
</dbReference>
<feature type="region of interest" description="Disordered" evidence="3">
    <location>
        <begin position="1142"/>
        <end position="1181"/>
    </location>
</feature>
<dbReference type="InterPro" id="IPR036844">
    <property type="entry name" value="Hint_dom_sf"/>
</dbReference>
<dbReference type="SUPFAM" id="SSF49468">
    <property type="entry name" value="VHL"/>
    <property type="match status" value="1"/>
</dbReference>
<feature type="compositionally biased region" description="Low complexity" evidence="3">
    <location>
        <begin position="76"/>
        <end position="88"/>
    </location>
</feature>
<dbReference type="RefSeq" id="WP_188481483.1">
    <property type="nucleotide sequence ID" value="NZ_BMFC01000003.1"/>
</dbReference>
<feature type="region of interest" description="Disordered" evidence="3">
    <location>
        <begin position="793"/>
        <end position="849"/>
    </location>
</feature>
<evidence type="ECO:0000256" key="3">
    <source>
        <dbReference type="SAM" id="MobiDB-lite"/>
    </source>
</evidence>
<feature type="region of interest" description="Disordered" evidence="3">
    <location>
        <begin position="1850"/>
        <end position="1914"/>
    </location>
</feature>
<dbReference type="InterPro" id="IPR011049">
    <property type="entry name" value="Serralysin-like_metalloprot_C"/>
</dbReference>
<dbReference type="SUPFAM" id="SSF51294">
    <property type="entry name" value="Hedgehog/intein (Hint) domain"/>
    <property type="match status" value="1"/>
</dbReference>
<keyword evidence="2" id="KW-0964">Secreted</keyword>
<dbReference type="InterPro" id="IPR049804">
    <property type="entry name" value="Choice_anch_L"/>
</dbReference>
<feature type="compositionally biased region" description="Gly residues" evidence="3">
    <location>
        <begin position="1171"/>
        <end position="1181"/>
    </location>
</feature>
<sequence length="2906" mass="289896">MPTATELAVTQTTDATLLANTIFGDGVTIVSSTLTGAVGQSGTYSGGETTSPGTVPGDSGIIFSTGNVADYTNSDGTTNTNTAPGTSTDHSGAGDADLTALSGNTTFDAVVFETVFIPDNAFLTMQFTFSSEEYLEFVNGGVNDAVGVWVNGVFTPLTPTGDTVSIDTVNTTVNSNLYVDNPAATDPFNTEMDGFTVTLSFKAPVNVGVENTIKIALADGGDGAFDSNLLIAADSAQTVALAFSDEIELAPNSSAVIDVLANDFDAAGLGLTVTKINGTDVVVGNVVTLGTGEQVTLNPDGTLTVLSDADIMSSAFTYEVTDANGVTDVGYVTINTVASPSPDGFVDGSAGGDLIDASYTGDPNGDLVDNNDALGVQGTFGDGDVIRGFGGNDTILAGAGNDIVDGGDGNDIVWGGDGDDSILGGTGTDTLSGNAGTDTIDGGDGADSIHGGQGGDSIAGGGDADFILGDGQWYTPSDFASVTNGTATNLTIINSADGPIELWWIDGSGIHQFYATIQPGETYVQFTFEDHNWLLRDTDGYFLELIEGAANQTVNYGAEGLADSIEGGDRSDTIYGQFGHDTIDGGNSADLIYGGTGNDSIFGGSAADTIYGGDGNDTIDTGLGPDLAYGEAGDDLLIDGTTGPEAATLYGGDGNDTIQSGTGNAFAEYFGDAGDDRFEDRGGTNQTFSGGADRDTYVVLNGIGNDTVIGGETVTTGTDFDTIDLSALATGVTVTYTGDEAGTITDGTNALTFSEIEQIILTNQADTVDASASTVGVTLTGLDGDDSIIGSSGADELSGDIGDDTISGGAGNDSLFGNGGADSLSGDDGDDRIWGGGGTDTLSGGAGNDTLLGEMGNDTITGGEGDDSLVGGEDSDTFLLANAFGNDTISGGDTITTGTDFDTIDLSAVTTSVTVNFSGGEAGTIDDDASTDVISFSEIERLILTDQADIVNGGGGNEVIEAGGGDDTVSTGTGDDSILGGAGNDNLTGGDGNDTVDGGAGDDYVAAFTGNDLLLGGDGNDEIFSLGGGTDTLDGGADADLISVMTMSDAIVTGGETMTTGSDADTLNASTGVDVILTTTGGESGTITDGTSTITYSEIEAVRLGSGNDTVEAGTETAALDIDAGAGDDLFSAGSTSGDNIFDGQGGNDTIFGGSGNETLSGGSGNDSISGGAGDDNISGGGDADTLLGGLGNDTIDGVQGDDLIFGGDGDDLILGGDGADTMTGGAGADVMVGGGDADTFLLADGFGNDTIGGGDTATTGANYDTINLNGLSNPVSVVFTGAGAGTITDSVTGDTISFSGIEQLILTEGNDTVDATLDNGSTYIQTRGGDDFIQGSPGNDIYDDEIFGPDGQGNDTFIGGDGNDELWGGTGNDSLVGGLGADSIDGQSGDDIIDGGAGNDSLQGGVGNDSILGGDGDDLIDDRQPFGTLVNDADTVTGSIGFDAFLFNGDPGTSATIILDDGSGTANDGDIELDLVTVTSTGDGANLTLQGFTYGTDNVFLSEQWASLSTTQIASGHHQVTVTYDNGNSQTFDILHDNGTAFDPAQVFYTYAGNDTLIGDAGNDTINGAFGNDSITGGTGNDLVNAGAGDDTIGLGDNHGADTIAGGEDADGTDRDVLDIYENGTGQGATVLYTGNEAGTVEFDGTPGVVSTFSEIEVMDGTNQADSIDASITTDGVEVYSNWGDDTVIGGSGADTIYGGLGADSLTGGGGADLIDGQEGNDTIVGGLGNDTLIGGDGQNYLDGGAGDDSLVGKATGIGSFTQMEGGAGADTIDGSAGDWDIASYFTSVDGVTVDLSDGLIESGGDAQGDLLIGIEQIDGSNVANDTIIADDSGLLIKGWGGDDSLVGGAGNDTLEGGDGNDTVAGGDGGDTILLGSGNDSATGEAGNDTIAGGDGNDTLAGGSGNDTLSGGTGDDSLFGGTFADTLDGGDGDDTLDGGLGADILTGGADADTFVLTDGYGNDTITGGETISTGTDFDTIDLSAVTTDTTVALSATEAGTITDGTSTASFSEIEAVTLGGGRDTLVLGTGSGSLTLTSFDLTDSGDGSTRDQLDVSGLTSDGFTPVHAGDVVVTDTNGDGSGDAILTFPGGESLTLVGVSAASVSDIDTLVAMGIPDARDFIVEGTAGADLIDTGYIGDPEGDRVDALDNGAGTNDDVIDAGTGNDTVLAGLGEDLVYGWTGDDSLSGDDDNDTLFGQDGNDTLIGGAGDDSLDGDDGLAGMDSISGGAGNDTIIGDGGNDTLLGGADDDMIFAGADDDSVEGGTGNDQIFGEGGNDFLDGGAGGDTILGGDGNDTIIGFEGNDSVEGGAGDDVINTRTSPGTGMPDEGYGTVGDPLYYPGDTAPLNDRDTVDGGLGNDSILTGDDNDIIFGGEGNDTVDAGFDDDLVSGGAGTDFLEGNEGNDTIDAGDDDDIIYGDVAPTNPDYPFFAPYDLPNDGTDLAPDNNADSLTGGAGNDSIYGQDDNDTLEGGLGNDLLDGGNDNDYLDGAEGADTLIGGAGNDTLLGGNDASADSLDGGAGNDELSAGDGNDTLIGGDGNDSLFGGGDNDLLEGGTGDDTLDGWAGNDTLTGGLGNDQLTGSDGTDTFVYVAGDGVDTITDFNFGNTGTLNDADITNNDRLDLSAFYDDIWELTADFNDDGILNQSNDGLGGADYSDNASFGSGGLVILGATGNKTSFTVENTGVVCFASGTRILTTDGDRRIDMLQAGDRIVTRDNGVQTLRWIGQRQLDAADLARTPRLRPIQLSPALTGGDAPLIVSPQHGVLFTLDGEETLVRATHLARMQGGAARVMHGCRSVTYFHLLFEDHQIVFANGAPSESFFPGAFAMAALHSEVRSEIFALFPDLRMQDAKTAYGRQARDIARLGRLPDHLKALKARPHQRIVASSGIVAQARTAQTVSLHRAAS</sequence>
<comment type="subcellular location">
    <subcellularLocation>
        <location evidence="1">Secreted</location>
    </subcellularLocation>
</comment>
<reference evidence="6" key="1">
    <citation type="journal article" date="2019" name="Int. J. Syst. Evol. Microbiol.">
        <title>The Global Catalogue of Microorganisms (GCM) 10K type strain sequencing project: providing services to taxonomists for standard genome sequencing and annotation.</title>
        <authorList>
            <consortium name="The Broad Institute Genomics Platform"/>
            <consortium name="The Broad Institute Genome Sequencing Center for Infectious Disease"/>
            <person name="Wu L."/>
            <person name="Ma J."/>
        </authorList>
    </citation>
    <scope>NUCLEOTIDE SEQUENCE [LARGE SCALE GENOMIC DNA]</scope>
    <source>
        <strain evidence="6">CGMCC 1.12478</strain>
    </source>
</reference>
<dbReference type="PANTHER" id="PTHR38340">
    <property type="entry name" value="S-LAYER PROTEIN"/>
    <property type="match status" value="1"/>
</dbReference>
<feature type="region of interest" description="Disordered" evidence="3">
    <location>
        <begin position="73"/>
        <end position="93"/>
    </location>
</feature>
<feature type="region of interest" description="Disordered" evidence="3">
    <location>
        <begin position="2437"/>
        <end position="2473"/>
    </location>
</feature>
<evidence type="ECO:0000256" key="2">
    <source>
        <dbReference type="ARBA" id="ARBA00022525"/>
    </source>
</evidence>
<dbReference type="InterPro" id="IPR036208">
    <property type="entry name" value="VHL_sf"/>
</dbReference>
<dbReference type="InterPro" id="IPR028992">
    <property type="entry name" value="Hedgehog/Intein_dom"/>
</dbReference>
<protein>
    <recommendedName>
        <fullName evidence="4">Hedgehog/Intein (Hint) domain-containing protein</fullName>
    </recommendedName>
</protein>
<gene>
    <name evidence="5" type="ORF">GCM10011363_15740</name>
</gene>
<feature type="compositionally biased region" description="Gly residues" evidence="3">
    <location>
        <begin position="834"/>
        <end position="847"/>
    </location>
</feature>
<evidence type="ECO:0000313" key="6">
    <source>
        <dbReference type="Proteomes" id="UP000645462"/>
    </source>
</evidence>
<evidence type="ECO:0000259" key="4">
    <source>
        <dbReference type="Pfam" id="PF13403"/>
    </source>
</evidence>
<dbReference type="Pfam" id="PF13403">
    <property type="entry name" value="Hint_2"/>
    <property type="match status" value="1"/>
</dbReference>
<feature type="region of interest" description="Disordered" evidence="3">
    <location>
        <begin position="962"/>
        <end position="991"/>
    </location>
</feature>
<feature type="region of interest" description="Disordered" evidence="3">
    <location>
        <begin position="2391"/>
        <end position="2413"/>
    </location>
</feature>
<dbReference type="InterPro" id="IPR018511">
    <property type="entry name" value="Hemolysin-typ_Ca-bd_CS"/>
</dbReference>
<comment type="caution">
    <text evidence="5">The sequence shown here is derived from an EMBL/GenBank/DDBJ whole genome shotgun (WGS) entry which is preliminary data.</text>
</comment>
<organism evidence="5 6">
    <name type="scientific">Marivita lacus</name>
    <dbReference type="NCBI Taxonomy" id="1323742"/>
    <lineage>
        <taxon>Bacteria</taxon>
        <taxon>Pseudomonadati</taxon>
        <taxon>Pseudomonadota</taxon>
        <taxon>Alphaproteobacteria</taxon>
        <taxon>Rhodobacterales</taxon>
        <taxon>Roseobacteraceae</taxon>
        <taxon>Marivita</taxon>
    </lineage>
</organism>
<dbReference type="Gene3D" id="2.150.10.10">
    <property type="entry name" value="Serralysin-like metalloprotease, C-terminal"/>
    <property type="match status" value="18"/>
</dbReference>
<accession>A0ABQ1KH04</accession>